<evidence type="ECO:0000256" key="5">
    <source>
        <dbReference type="ARBA" id="ARBA00022737"/>
    </source>
</evidence>
<keyword evidence="3" id="KW-0963">Cytoplasm</keyword>
<reference evidence="12" key="1">
    <citation type="submission" date="2020-10" db="EMBL/GenBank/DDBJ databases">
        <title>Taxonomic study of unclassified bacteria belonging to the class Ktedonobacteria.</title>
        <authorList>
            <person name="Yabe S."/>
            <person name="Wang C.M."/>
            <person name="Zheng Y."/>
            <person name="Sakai Y."/>
            <person name="Cavaletti L."/>
            <person name="Monciardini P."/>
            <person name="Donadio S."/>
        </authorList>
    </citation>
    <scope>NUCLEOTIDE SEQUENCE</scope>
    <source>
        <strain evidence="12">SOSP1-1</strain>
    </source>
</reference>
<protein>
    <submittedName>
        <fullName evidence="12">Tetratricopeptide repeat protein</fullName>
    </submittedName>
</protein>
<dbReference type="SUPFAM" id="SSF48452">
    <property type="entry name" value="TPR-like"/>
    <property type="match status" value="2"/>
</dbReference>
<dbReference type="PROSITE" id="PS50943">
    <property type="entry name" value="HTH_CROC1"/>
    <property type="match status" value="1"/>
</dbReference>
<dbReference type="GO" id="GO:0003677">
    <property type="term" value="F:DNA binding"/>
    <property type="evidence" value="ECO:0007669"/>
    <property type="project" value="InterPro"/>
</dbReference>
<dbReference type="Pfam" id="PF13424">
    <property type="entry name" value="TPR_12"/>
    <property type="match status" value="3"/>
</dbReference>
<dbReference type="Pfam" id="PF00931">
    <property type="entry name" value="NB-ARC"/>
    <property type="match status" value="1"/>
</dbReference>
<keyword evidence="6 10" id="KW-0802">TPR repeat</keyword>
<feature type="repeat" description="TPR" evidence="10">
    <location>
        <begin position="628"/>
        <end position="661"/>
    </location>
</feature>
<dbReference type="Proteomes" id="UP000612362">
    <property type="component" value="Unassembled WGS sequence"/>
</dbReference>
<evidence type="ECO:0000313" key="12">
    <source>
        <dbReference type="EMBL" id="GHO45756.1"/>
    </source>
</evidence>
<dbReference type="AlphaFoldDB" id="A0A8J3HYZ9"/>
<dbReference type="InterPro" id="IPR011990">
    <property type="entry name" value="TPR-like_helical_dom_sf"/>
</dbReference>
<proteinExistence type="inferred from homology"/>
<dbReference type="Gene3D" id="1.25.40.10">
    <property type="entry name" value="Tetratricopeptide repeat domain"/>
    <property type="match status" value="3"/>
</dbReference>
<name>A0A8J3HYZ9_9CHLR</name>
<feature type="domain" description="HTH cro/C1-type" evidence="11">
    <location>
        <begin position="26"/>
        <end position="61"/>
    </location>
</feature>
<dbReference type="EMBL" id="BNJF01000002">
    <property type="protein sequence ID" value="GHO45756.1"/>
    <property type="molecule type" value="Genomic_DNA"/>
</dbReference>
<dbReference type="InterPro" id="IPR019734">
    <property type="entry name" value="TPR_rpt"/>
</dbReference>
<dbReference type="SUPFAM" id="SSF47413">
    <property type="entry name" value="lambda repressor-like DNA-binding domains"/>
    <property type="match status" value="1"/>
</dbReference>
<keyword evidence="8" id="KW-0505">Motor protein</keyword>
<evidence type="ECO:0000256" key="3">
    <source>
        <dbReference type="ARBA" id="ARBA00022490"/>
    </source>
</evidence>
<feature type="repeat" description="TPR" evidence="10">
    <location>
        <begin position="586"/>
        <end position="619"/>
    </location>
</feature>
<evidence type="ECO:0000256" key="1">
    <source>
        <dbReference type="ARBA" id="ARBA00004245"/>
    </source>
</evidence>
<dbReference type="GO" id="GO:0005737">
    <property type="term" value="C:cytoplasm"/>
    <property type="evidence" value="ECO:0007669"/>
    <property type="project" value="TreeGrafter"/>
</dbReference>
<feature type="repeat" description="TPR" evidence="10">
    <location>
        <begin position="754"/>
        <end position="787"/>
    </location>
</feature>
<keyword evidence="5" id="KW-0677">Repeat</keyword>
<dbReference type="Gene3D" id="1.10.260.40">
    <property type="entry name" value="lambda repressor-like DNA-binding domains"/>
    <property type="match status" value="1"/>
</dbReference>
<dbReference type="GO" id="GO:0005871">
    <property type="term" value="C:kinesin complex"/>
    <property type="evidence" value="ECO:0007669"/>
    <property type="project" value="InterPro"/>
</dbReference>
<dbReference type="InterPro" id="IPR010982">
    <property type="entry name" value="Lambda_DNA-bd_dom_sf"/>
</dbReference>
<evidence type="ECO:0000256" key="6">
    <source>
        <dbReference type="ARBA" id="ARBA00022803"/>
    </source>
</evidence>
<dbReference type="PANTHER" id="PTHR45783">
    <property type="entry name" value="KINESIN LIGHT CHAIN"/>
    <property type="match status" value="1"/>
</dbReference>
<dbReference type="Pfam" id="PF13560">
    <property type="entry name" value="HTH_31"/>
    <property type="match status" value="1"/>
</dbReference>
<dbReference type="GO" id="GO:0005874">
    <property type="term" value="C:microtubule"/>
    <property type="evidence" value="ECO:0007669"/>
    <property type="project" value="UniProtKB-KW"/>
</dbReference>
<organism evidence="12 13">
    <name type="scientific">Ktedonospora formicarum</name>
    <dbReference type="NCBI Taxonomy" id="2778364"/>
    <lineage>
        <taxon>Bacteria</taxon>
        <taxon>Bacillati</taxon>
        <taxon>Chloroflexota</taxon>
        <taxon>Ktedonobacteria</taxon>
        <taxon>Ktedonobacterales</taxon>
        <taxon>Ktedonobacteraceae</taxon>
        <taxon>Ktedonospora</taxon>
    </lineage>
</organism>
<evidence type="ECO:0000256" key="10">
    <source>
        <dbReference type="PROSITE-ProRule" id="PRU00339"/>
    </source>
</evidence>
<evidence type="ECO:0000259" key="11">
    <source>
        <dbReference type="PROSITE" id="PS50943"/>
    </source>
</evidence>
<dbReference type="GO" id="GO:0043531">
    <property type="term" value="F:ADP binding"/>
    <property type="evidence" value="ECO:0007669"/>
    <property type="project" value="InterPro"/>
</dbReference>
<feature type="repeat" description="TPR" evidence="10">
    <location>
        <begin position="670"/>
        <end position="703"/>
    </location>
</feature>
<comment type="subcellular location">
    <subcellularLocation>
        <location evidence="1">Cytoplasm</location>
        <location evidence="1">Cytoskeleton</location>
    </subcellularLocation>
</comment>
<dbReference type="InterPro" id="IPR001387">
    <property type="entry name" value="Cro/C1-type_HTH"/>
</dbReference>
<dbReference type="PRINTS" id="PR00381">
    <property type="entry name" value="KINESINLIGHT"/>
</dbReference>
<dbReference type="GO" id="GO:0007018">
    <property type="term" value="P:microtubule-based movement"/>
    <property type="evidence" value="ECO:0007669"/>
    <property type="project" value="TreeGrafter"/>
</dbReference>
<sequence>MRFMHGDPEAVNLMISNGSYSFGALLHTFRKRKRLTQRQLAAAIGMHSHAISRWELGEVLPASKAIVLELARRLHLNDQETRDLLEASLSAPVPLWGVPIPRNLFFTGREEMLRVLQMHLLVNGSAMAPQVYALHGLGGIGKTQLALEYAYRHALDYRAILWIEAETSERVWFSLQRIAELLQLPERVEMDQQRVAAAVSRWLTTHDQWLLIWDNVEDPELPQRMLSPSIQGVQLFTTRRQALGTLAQGVELHPMGEEEGILLLLRRAKVLESEASSEQVHQLAERVPSEYRAASQLVTALGGLPLALDQAGAYLEETSCSLTDYLQRYEQHRALLLDRRGSPEANHPRSVTTTFLLAKEQVKREQQAAADLLDICAFLNVEAIPEELFQVGATHLEPTLAAVVVDPIQFDMALAALRNLSLVQRQARTHTLSLHRLTQGVLRAQMEGTKEYPLSKQVIRMVNAAFPSGDFGTWAQCERHLAQAIACVPLIEVVGSEVSEAFALLFRVGRYLLKRGRFEEARPLLAHSVVLGEQHYGPNHPELIPHLMDLAELSWRQGEYEQAEALLSRVLVIEDQHLGSIYVQQGETLNNLGLLSWEQGKYAQAESLYQQAMQIQEQALGPNHLVLTDTLNNLGLLYWKQGKYSQAEPLYQRTLQIREQMLGPEHPEIAQPLTNLAALYCNQRRYAQAESLYQRALCIQERALGQLHPGVALILNNLATLYRSLGQMTHAEPLYQRALQIREHVLGPKHALVAFSLNGLADLYTEQGEYEQAEPLYKRALDIREQALGLEHSDVALSLGGLARLYTKQDKCAQAKLLYERAIHISELSLGHSHSKTIEIRTAYHAMLGTEESVKG</sequence>
<evidence type="ECO:0000256" key="7">
    <source>
        <dbReference type="ARBA" id="ARBA00023054"/>
    </source>
</evidence>
<dbReference type="GO" id="GO:0019894">
    <property type="term" value="F:kinesin binding"/>
    <property type="evidence" value="ECO:0007669"/>
    <property type="project" value="TreeGrafter"/>
</dbReference>
<dbReference type="CDD" id="cd00093">
    <property type="entry name" value="HTH_XRE"/>
    <property type="match status" value="1"/>
</dbReference>
<dbReference type="PANTHER" id="PTHR45783:SF3">
    <property type="entry name" value="KINESIN LIGHT CHAIN"/>
    <property type="match status" value="1"/>
</dbReference>
<keyword evidence="9" id="KW-0206">Cytoskeleton</keyword>
<keyword evidence="7" id="KW-0175">Coiled coil</keyword>
<evidence type="ECO:0000256" key="2">
    <source>
        <dbReference type="ARBA" id="ARBA00009622"/>
    </source>
</evidence>
<comment type="caution">
    <text evidence="12">The sequence shown here is derived from an EMBL/GenBank/DDBJ whole genome shotgun (WGS) entry which is preliminary data.</text>
</comment>
<evidence type="ECO:0000256" key="9">
    <source>
        <dbReference type="ARBA" id="ARBA00023212"/>
    </source>
</evidence>
<keyword evidence="4" id="KW-0493">Microtubule</keyword>
<dbReference type="InterPro" id="IPR002182">
    <property type="entry name" value="NB-ARC"/>
</dbReference>
<evidence type="ECO:0000256" key="8">
    <source>
        <dbReference type="ARBA" id="ARBA00023175"/>
    </source>
</evidence>
<evidence type="ECO:0000313" key="13">
    <source>
        <dbReference type="Proteomes" id="UP000612362"/>
    </source>
</evidence>
<evidence type="ECO:0000256" key="4">
    <source>
        <dbReference type="ARBA" id="ARBA00022701"/>
    </source>
</evidence>
<dbReference type="Pfam" id="PF13374">
    <property type="entry name" value="TPR_10"/>
    <property type="match status" value="2"/>
</dbReference>
<dbReference type="InterPro" id="IPR002151">
    <property type="entry name" value="Kinesin_light"/>
</dbReference>
<dbReference type="Gene3D" id="3.40.50.300">
    <property type="entry name" value="P-loop containing nucleotide triphosphate hydrolases"/>
    <property type="match status" value="1"/>
</dbReference>
<gene>
    <name evidence="12" type="ORF">KSX_39190</name>
</gene>
<dbReference type="PROSITE" id="PS50005">
    <property type="entry name" value="TPR"/>
    <property type="match status" value="5"/>
</dbReference>
<dbReference type="NCBIfam" id="NF040586">
    <property type="entry name" value="FxSxx_TPR"/>
    <property type="match status" value="1"/>
</dbReference>
<dbReference type="InterPro" id="IPR056681">
    <property type="entry name" value="DUF7779"/>
</dbReference>
<dbReference type="SUPFAM" id="SSF52540">
    <property type="entry name" value="P-loop containing nucleoside triphosphate hydrolases"/>
    <property type="match status" value="1"/>
</dbReference>
<dbReference type="SMART" id="SM00530">
    <property type="entry name" value="HTH_XRE"/>
    <property type="match status" value="1"/>
</dbReference>
<feature type="repeat" description="TPR" evidence="10">
    <location>
        <begin position="712"/>
        <end position="745"/>
    </location>
</feature>
<dbReference type="SMART" id="SM00028">
    <property type="entry name" value="TPR"/>
    <property type="match status" value="8"/>
</dbReference>
<accession>A0A8J3HYZ9</accession>
<keyword evidence="13" id="KW-1185">Reference proteome</keyword>
<dbReference type="Pfam" id="PF25000">
    <property type="entry name" value="DUF7779"/>
    <property type="match status" value="1"/>
</dbReference>
<dbReference type="InterPro" id="IPR027417">
    <property type="entry name" value="P-loop_NTPase"/>
</dbReference>
<comment type="similarity">
    <text evidence="2">Belongs to the kinesin light chain family.</text>
</comment>